<feature type="compositionally biased region" description="Polar residues" evidence="1">
    <location>
        <begin position="56"/>
        <end position="66"/>
    </location>
</feature>
<dbReference type="AlphaFoldDB" id="A0A9P9D0A1"/>
<evidence type="ECO:0000313" key="3">
    <source>
        <dbReference type="Proteomes" id="UP000700596"/>
    </source>
</evidence>
<sequence length="958" mass="103317">MIQYRQLSYLVFGFLSWAHVAHTRIQHNVFLGRAANSNVSDSWNSSTSSTELFSTKPSGSGSNTPNIDAHPTSDFSATNLLSTVRSSADLSRTVYLRSTLTSVESPILNLSTPAPTQDAHTSSQFNYNATDTTSQTLTDVSGNKIHSSNVTDSHPQRNTSSTLSNPYHRLTANSTIIHWDNYNASNTTTAPLSTKISNSSVTVTGCPITSYDRDYPVLQRTFTDFCQSVDALDARSGDIFYSYADRCLVSWCTASHTSSVDANKGNYSGYTTVYYSYLDYVTHTLSNGDISYTRTKPTVGSWSALMDEDWVKESGLYSPPCCGKCTVMPQTIEFYFWPDQVTSSVSFPAPQSPVIFVDEVGFTFISPSVYIGFTDLHAKDRCGTVGTVIPRTTIALDLDQVSTLAIYTLGLTTSWSSGDNGKITWSQCDNLSENRYNWTSQLEASRYTRPLNLAHIMQNCSTFSEYHFQSNDPENIKYAEDPCHPYIVVPPEILQAIQPGWNHCDPPVSIYPGFYDPPVTLLHGRDLVPSALPTITPSSARQTVLPTPGASVPTVPLQTERPATIPVLPTGPSQTIEPATETVLPISKDSPVETKISQKLSAVQSPLSDSFSNTFHTTVPPTGIVPDVPIVITVAPIISVSGNHISSQLITLVPVETSGSIILIVGTQTLSVGQGITISGTTSTLPNGETTIIRGTQLFLDPQGTALVVGDSMTFNLLETQDHTTVIKSIPPNVMTFHGGTFTANTAGALIIGTQTLVPGGIITFDNTQLFLDPTGKAVIVGEAKTATITLSPLQTERPNTPIQFEALGIITAEGYAYTIIDRDGTPIIGTHTIRLTPGSATTIEARTTTYSNGEISVVGGITISQVQNSKITLIIVNGKTTTLAQSSMGTTKPSATGIIAAESIARTFTQSWKTDEGDRFRETARETGRTKGDAIRSGGSEEMGMMLLMLGLLYILI</sequence>
<protein>
    <submittedName>
        <fullName evidence="2">Uncharacterized protein</fullName>
    </submittedName>
</protein>
<feature type="compositionally biased region" description="Low complexity" evidence="1">
    <location>
        <begin position="38"/>
        <end position="55"/>
    </location>
</feature>
<organism evidence="2 3">
    <name type="scientific">Dendryphion nanum</name>
    <dbReference type="NCBI Taxonomy" id="256645"/>
    <lineage>
        <taxon>Eukaryota</taxon>
        <taxon>Fungi</taxon>
        <taxon>Dikarya</taxon>
        <taxon>Ascomycota</taxon>
        <taxon>Pezizomycotina</taxon>
        <taxon>Dothideomycetes</taxon>
        <taxon>Pleosporomycetidae</taxon>
        <taxon>Pleosporales</taxon>
        <taxon>Torulaceae</taxon>
        <taxon>Dendryphion</taxon>
    </lineage>
</organism>
<evidence type="ECO:0000256" key="1">
    <source>
        <dbReference type="SAM" id="MobiDB-lite"/>
    </source>
</evidence>
<dbReference type="EMBL" id="JAGMWT010000029">
    <property type="protein sequence ID" value="KAH7110096.1"/>
    <property type="molecule type" value="Genomic_DNA"/>
</dbReference>
<name>A0A9P9D0A1_9PLEO</name>
<comment type="caution">
    <text evidence="2">The sequence shown here is derived from an EMBL/GenBank/DDBJ whole genome shotgun (WGS) entry which is preliminary data.</text>
</comment>
<gene>
    <name evidence="2" type="ORF">B0J11DRAFT_620206</name>
</gene>
<accession>A0A9P9D0A1</accession>
<feature type="region of interest" description="Disordered" evidence="1">
    <location>
        <begin position="133"/>
        <end position="165"/>
    </location>
</feature>
<keyword evidence="3" id="KW-1185">Reference proteome</keyword>
<proteinExistence type="predicted"/>
<dbReference type="OrthoDB" id="3944128at2759"/>
<feature type="region of interest" description="Disordered" evidence="1">
    <location>
        <begin position="38"/>
        <end position="73"/>
    </location>
</feature>
<reference evidence="2" key="1">
    <citation type="journal article" date="2021" name="Nat. Commun.">
        <title>Genetic determinants of endophytism in the Arabidopsis root mycobiome.</title>
        <authorList>
            <person name="Mesny F."/>
            <person name="Miyauchi S."/>
            <person name="Thiergart T."/>
            <person name="Pickel B."/>
            <person name="Atanasova L."/>
            <person name="Karlsson M."/>
            <person name="Huettel B."/>
            <person name="Barry K.W."/>
            <person name="Haridas S."/>
            <person name="Chen C."/>
            <person name="Bauer D."/>
            <person name="Andreopoulos W."/>
            <person name="Pangilinan J."/>
            <person name="LaButti K."/>
            <person name="Riley R."/>
            <person name="Lipzen A."/>
            <person name="Clum A."/>
            <person name="Drula E."/>
            <person name="Henrissat B."/>
            <person name="Kohler A."/>
            <person name="Grigoriev I.V."/>
            <person name="Martin F.M."/>
            <person name="Hacquard S."/>
        </authorList>
    </citation>
    <scope>NUCLEOTIDE SEQUENCE</scope>
    <source>
        <strain evidence="2">MPI-CAGE-CH-0243</strain>
    </source>
</reference>
<dbReference type="Proteomes" id="UP000700596">
    <property type="component" value="Unassembled WGS sequence"/>
</dbReference>
<evidence type="ECO:0000313" key="2">
    <source>
        <dbReference type="EMBL" id="KAH7110096.1"/>
    </source>
</evidence>